<dbReference type="GO" id="GO:0005634">
    <property type="term" value="C:nucleus"/>
    <property type="evidence" value="ECO:0007669"/>
    <property type="project" value="TreeGrafter"/>
</dbReference>
<keyword evidence="1" id="KW-0540">Nuclease</keyword>
<dbReference type="OrthoDB" id="8191639at2759"/>
<dbReference type="EMBL" id="NAJO01000001">
    <property type="protein sequence ID" value="OQO15140.1"/>
    <property type="molecule type" value="Genomic_DNA"/>
</dbReference>
<accession>A0A1V8TUS2</accession>
<sequence length="161" mass="17829">MNPKRFGVIWNDLKSKNGAVPAAIVERNCQRIFEGRAVVMHAAQGDMNSFRIEQDAFVDSTMVDTQSLYHGPMGLRHPPRLADCFADYLGQSIQTGVHSPVEDACATMQLYLLHKDGGHHAQRARLEQQRAEAYEAGLGVGHLGAHKARCYYADLLEYSGS</sequence>
<organism evidence="4 5">
    <name type="scientific">Cryoendolithus antarcticus</name>
    <dbReference type="NCBI Taxonomy" id="1507870"/>
    <lineage>
        <taxon>Eukaryota</taxon>
        <taxon>Fungi</taxon>
        <taxon>Dikarya</taxon>
        <taxon>Ascomycota</taxon>
        <taxon>Pezizomycotina</taxon>
        <taxon>Dothideomycetes</taxon>
        <taxon>Dothideomycetidae</taxon>
        <taxon>Cladosporiales</taxon>
        <taxon>Cladosporiaceae</taxon>
        <taxon>Cryoendolithus</taxon>
    </lineage>
</organism>
<dbReference type="InterPro" id="IPR047021">
    <property type="entry name" value="REXO1/3/4-like"/>
</dbReference>
<dbReference type="Proteomes" id="UP000192596">
    <property type="component" value="Unassembled WGS sequence"/>
</dbReference>
<gene>
    <name evidence="4" type="ORF">B0A48_00522</name>
</gene>
<evidence type="ECO:0000256" key="1">
    <source>
        <dbReference type="ARBA" id="ARBA00022722"/>
    </source>
</evidence>
<evidence type="ECO:0008006" key="6">
    <source>
        <dbReference type="Google" id="ProtNLM"/>
    </source>
</evidence>
<keyword evidence="3" id="KW-0269">Exonuclease</keyword>
<evidence type="ECO:0000256" key="2">
    <source>
        <dbReference type="ARBA" id="ARBA00022801"/>
    </source>
</evidence>
<evidence type="ECO:0000313" key="4">
    <source>
        <dbReference type="EMBL" id="OQO15140.1"/>
    </source>
</evidence>
<evidence type="ECO:0000256" key="3">
    <source>
        <dbReference type="ARBA" id="ARBA00022839"/>
    </source>
</evidence>
<keyword evidence="5" id="KW-1185">Reference proteome</keyword>
<evidence type="ECO:0000313" key="5">
    <source>
        <dbReference type="Proteomes" id="UP000192596"/>
    </source>
</evidence>
<dbReference type="InterPro" id="IPR012337">
    <property type="entry name" value="RNaseH-like_sf"/>
</dbReference>
<dbReference type="PANTHER" id="PTHR12801">
    <property type="entry name" value="RNA EXONUCLEASE REXO1 / RECO3 FAMILY MEMBER-RELATED"/>
    <property type="match status" value="1"/>
</dbReference>
<dbReference type="AlphaFoldDB" id="A0A1V8TUS2"/>
<proteinExistence type="predicted"/>
<protein>
    <recommendedName>
        <fullName evidence="6">Exonuclease domain-containing protein</fullName>
    </recommendedName>
</protein>
<dbReference type="Gene3D" id="3.30.420.10">
    <property type="entry name" value="Ribonuclease H-like superfamily/Ribonuclease H"/>
    <property type="match status" value="1"/>
</dbReference>
<comment type="caution">
    <text evidence="4">The sequence shown here is derived from an EMBL/GenBank/DDBJ whole genome shotgun (WGS) entry which is preliminary data.</text>
</comment>
<keyword evidence="2" id="KW-0378">Hydrolase</keyword>
<dbReference type="GO" id="GO:0004527">
    <property type="term" value="F:exonuclease activity"/>
    <property type="evidence" value="ECO:0007669"/>
    <property type="project" value="UniProtKB-KW"/>
</dbReference>
<reference evidence="5" key="1">
    <citation type="submission" date="2017-03" db="EMBL/GenBank/DDBJ databases">
        <title>Genomes of endolithic fungi from Antarctica.</title>
        <authorList>
            <person name="Coleine C."/>
            <person name="Masonjones S."/>
            <person name="Stajich J.E."/>
        </authorList>
    </citation>
    <scope>NUCLEOTIDE SEQUENCE [LARGE SCALE GENOMIC DNA]</scope>
    <source>
        <strain evidence="5">CCFEE 5527</strain>
    </source>
</reference>
<dbReference type="InterPro" id="IPR036397">
    <property type="entry name" value="RNaseH_sf"/>
</dbReference>
<dbReference type="SUPFAM" id="SSF53098">
    <property type="entry name" value="Ribonuclease H-like"/>
    <property type="match status" value="1"/>
</dbReference>
<dbReference type="GO" id="GO:0003676">
    <property type="term" value="F:nucleic acid binding"/>
    <property type="evidence" value="ECO:0007669"/>
    <property type="project" value="InterPro"/>
</dbReference>
<name>A0A1V8TUS2_9PEZI</name>
<dbReference type="InParanoid" id="A0A1V8TUS2"/>
<dbReference type="PANTHER" id="PTHR12801:SF45">
    <property type="entry name" value="RNA EXONUCLEASE 4"/>
    <property type="match status" value="1"/>
</dbReference>